<accession>A0A0A9FY55</accession>
<evidence type="ECO:0000313" key="1">
    <source>
        <dbReference type="EMBL" id="JAE16109.1"/>
    </source>
</evidence>
<reference evidence="1" key="1">
    <citation type="submission" date="2014-09" db="EMBL/GenBank/DDBJ databases">
        <authorList>
            <person name="Magalhaes I.L.F."/>
            <person name="Oliveira U."/>
            <person name="Santos F.R."/>
            <person name="Vidigal T.H.D.A."/>
            <person name="Brescovit A.D."/>
            <person name="Santos A.J."/>
        </authorList>
    </citation>
    <scope>NUCLEOTIDE SEQUENCE</scope>
    <source>
        <tissue evidence="1">Shoot tissue taken approximately 20 cm above the soil surface</tissue>
    </source>
</reference>
<protein>
    <submittedName>
        <fullName evidence="1">Uncharacterized protein</fullName>
    </submittedName>
</protein>
<organism evidence="1">
    <name type="scientific">Arundo donax</name>
    <name type="common">Giant reed</name>
    <name type="synonym">Donax arundinaceus</name>
    <dbReference type="NCBI Taxonomy" id="35708"/>
    <lineage>
        <taxon>Eukaryota</taxon>
        <taxon>Viridiplantae</taxon>
        <taxon>Streptophyta</taxon>
        <taxon>Embryophyta</taxon>
        <taxon>Tracheophyta</taxon>
        <taxon>Spermatophyta</taxon>
        <taxon>Magnoliopsida</taxon>
        <taxon>Liliopsida</taxon>
        <taxon>Poales</taxon>
        <taxon>Poaceae</taxon>
        <taxon>PACMAD clade</taxon>
        <taxon>Arundinoideae</taxon>
        <taxon>Arundineae</taxon>
        <taxon>Arundo</taxon>
    </lineage>
</organism>
<dbReference type="AlphaFoldDB" id="A0A0A9FY55"/>
<sequence length="28" mass="2828">MLLPCSLPPEGCSLLSSNSSSMSSSPES</sequence>
<dbReference type="EMBL" id="GBRH01181787">
    <property type="protein sequence ID" value="JAE16109.1"/>
    <property type="molecule type" value="Transcribed_RNA"/>
</dbReference>
<name>A0A0A9FY55_ARUDO</name>
<proteinExistence type="predicted"/>
<reference evidence="1" key="2">
    <citation type="journal article" date="2015" name="Data Brief">
        <title>Shoot transcriptome of the giant reed, Arundo donax.</title>
        <authorList>
            <person name="Barrero R.A."/>
            <person name="Guerrero F.D."/>
            <person name="Moolhuijzen P."/>
            <person name="Goolsby J.A."/>
            <person name="Tidwell J."/>
            <person name="Bellgard S.E."/>
            <person name="Bellgard M.I."/>
        </authorList>
    </citation>
    <scope>NUCLEOTIDE SEQUENCE</scope>
    <source>
        <tissue evidence="1">Shoot tissue taken approximately 20 cm above the soil surface</tissue>
    </source>
</reference>